<dbReference type="PRINTS" id="PR00719">
    <property type="entry name" value="LMWPTPASE"/>
</dbReference>
<evidence type="ECO:0000313" key="8">
    <source>
        <dbReference type="Proteomes" id="UP001566331"/>
    </source>
</evidence>
<dbReference type="EC" id="3.1.3.48" evidence="2"/>
<dbReference type="Gene3D" id="3.40.50.2300">
    <property type="match status" value="1"/>
</dbReference>
<dbReference type="Proteomes" id="UP001566331">
    <property type="component" value="Unassembled WGS sequence"/>
</dbReference>
<evidence type="ECO:0000256" key="2">
    <source>
        <dbReference type="ARBA" id="ARBA00013064"/>
    </source>
</evidence>
<dbReference type="GO" id="GO:0004725">
    <property type="term" value="F:protein tyrosine phosphatase activity"/>
    <property type="evidence" value="ECO:0007669"/>
    <property type="project" value="UniProtKB-EC"/>
</dbReference>
<name>A0ABV4HPL7_9GAMM</name>
<comment type="similarity">
    <text evidence="1">Belongs to the low molecular weight phosphotyrosine protein phosphatase family.</text>
</comment>
<dbReference type="EMBL" id="JBFWIC010000009">
    <property type="protein sequence ID" value="MEZ0474675.1"/>
    <property type="molecule type" value="Genomic_DNA"/>
</dbReference>
<evidence type="ECO:0000313" key="7">
    <source>
        <dbReference type="EMBL" id="MEZ0474675.1"/>
    </source>
</evidence>
<sequence>MPKCVLFVCTANICRSPTAEAILRHRFAGDDVAAASAGLIAQAGHPIDPRAEAALATRGLTAGGHVARQLTPALIAQADIVLAMEKRHLAALKALAPDAHDRTFLLGKWLGNADIPDPYRGGDRDFERSCQLIGDALEHWCPRLQGI</sequence>
<dbReference type="InterPro" id="IPR017867">
    <property type="entry name" value="Tyr_phospatase_low_mol_wt"/>
</dbReference>
<keyword evidence="4" id="KW-0904">Protein phosphatase</keyword>
<dbReference type="InterPro" id="IPR050438">
    <property type="entry name" value="LMW_PTPase"/>
</dbReference>
<dbReference type="PANTHER" id="PTHR11717">
    <property type="entry name" value="LOW MOLECULAR WEIGHT PROTEIN TYROSINE PHOSPHATASE"/>
    <property type="match status" value="1"/>
</dbReference>
<comment type="caution">
    <text evidence="7">The sequence shown here is derived from an EMBL/GenBank/DDBJ whole genome shotgun (WGS) entry which is preliminary data.</text>
</comment>
<evidence type="ECO:0000256" key="3">
    <source>
        <dbReference type="ARBA" id="ARBA00022801"/>
    </source>
</evidence>
<comment type="catalytic activity">
    <reaction evidence="5">
        <text>O-phospho-L-tyrosyl-[protein] + H2O = L-tyrosyl-[protein] + phosphate</text>
        <dbReference type="Rhea" id="RHEA:10684"/>
        <dbReference type="Rhea" id="RHEA-COMP:10136"/>
        <dbReference type="Rhea" id="RHEA-COMP:20101"/>
        <dbReference type="ChEBI" id="CHEBI:15377"/>
        <dbReference type="ChEBI" id="CHEBI:43474"/>
        <dbReference type="ChEBI" id="CHEBI:46858"/>
        <dbReference type="ChEBI" id="CHEBI:61978"/>
        <dbReference type="EC" id="3.1.3.48"/>
    </reaction>
</comment>
<dbReference type="InterPro" id="IPR023485">
    <property type="entry name" value="Ptyr_pPase"/>
</dbReference>
<dbReference type="CDD" id="cd16343">
    <property type="entry name" value="LMWPTP"/>
    <property type="match status" value="1"/>
</dbReference>
<proteinExistence type="inferred from homology"/>
<dbReference type="SMART" id="SM00226">
    <property type="entry name" value="LMWPc"/>
    <property type="match status" value="1"/>
</dbReference>
<protein>
    <recommendedName>
        <fullName evidence="2">protein-tyrosine-phosphatase</fullName>
        <ecNumber evidence="2">3.1.3.48</ecNumber>
    </recommendedName>
</protein>
<keyword evidence="8" id="KW-1185">Reference proteome</keyword>
<reference evidence="7 8" key="1">
    <citation type="submission" date="2024-07" db="EMBL/GenBank/DDBJ databases">
        <title>Luteimonas salilacus sp. nov., isolated from the shore soil of Salt Lake in Tibet of China.</title>
        <authorList>
            <person name="Zhang X."/>
            <person name="Li A."/>
        </authorList>
    </citation>
    <scope>NUCLEOTIDE SEQUENCE [LARGE SCALE GENOMIC DNA]</scope>
    <source>
        <strain evidence="7 8">B3-2-R+30</strain>
    </source>
</reference>
<keyword evidence="3 7" id="KW-0378">Hydrolase</keyword>
<dbReference type="Pfam" id="PF01451">
    <property type="entry name" value="LMWPc"/>
    <property type="match status" value="1"/>
</dbReference>
<evidence type="ECO:0000259" key="6">
    <source>
        <dbReference type="SMART" id="SM00226"/>
    </source>
</evidence>
<accession>A0ABV4HPL7</accession>
<feature type="domain" description="Phosphotyrosine protein phosphatase I" evidence="6">
    <location>
        <begin position="3"/>
        <end position="143"/>
    </location>
</feature>
<evidence type="ECO:0000256" key="5">
    <source>
        <dbReference type="ARBA" id="ARBA00051722"/>
    </source>
</evidence>
<organism evidence="7 8">
    <name type="scientific">Luteimonas salinilitoris</name>
    <dbReference type="NCBI Taxonomy" id="3237697"/>
    <lineage>
        <taxon>Bacteria</taxon>
        <taxon>Pseudomonadati</taxon>
        <taxon>Pseudomonadota</taxon>
        <taxon>Gammaproteobacteria</taxon>
        <taxon>Lysobacterales</taxon>
        <taxon>Lysobacteraceae</taxon>
        <taxon>Luteimonas</taxon>
    </lineage>
</organism>
<gene>
    <name evidence="7" type="ORF">AB6713_08590</name>
</gene>
<dbReference type="RefSeq" id="WP_370562414.1">
    <property type="nucleotide sequence ID" value="NZ_JBFWIB010000001.1"/>
</dbReference>
<evidence type="ECO:0000256" key="4">
    <source>
        <dbReference type="ARBA" id="ARBA00022912"/>
    </source>
</evidence>
<evidence type="ECO:0000256" key="1">
    <source>
        <dbReference type="ARBA" id="ARBA00011063"/>
    </source>
</evidence>
<dbReference type="SUPFAM" id="SSF52788">
    <property type="entry name" value="Phosphotyrosine protein phosphatases I"/>
    <property type="match status" value="1"/>
</dbReference>
<dbReference type="InterPro" id="IPR036196">
    <property type="entry name" value="Ptyr_pPase_sf"/>
</dbReference>
<dbReference type="PANTHER" id="PTHR11717:SF31">
    <property type="entry name" value="LOW MOLECULAR WEIGHT PROTEIN-TYROSINE-PHOSPHATASE ETP-RELATED"/>
    <property type="match status" value="1"/>
</dbReference>